<evidence type="ECO:0000313" key="2">
    <source>
        <dbReference type="EMBL" id="PPR05064.1"/>
    </source>
</evidence>
<dbReference type="Proteomes" id="UP000284706">
    <property type="component" value="Unassembled WGS sequence"/>
</dbReference>
<dbReference type="Gene3D" id="6.10.140.2220">
    <property type="match status" value="1"/>
</dbReference>
<feature type="domain" description="ZMYND11/ZMYD8 MYND zinc finger" evidence="1">
    <location>
        <begin position="35"/>
        <end position="54"/>
    </location>
</feature>
<keyword evidence="3" id="KW-1185">Reference proteome</keyword>
<evidence type="ECO:0000259" key="1">
    <source>
        <dbReference type="Pfam" id="PF24324"/>
    </source>
</evidence>
<evidence type="ECO:0000313" key="3">
    <source>
        <dbReference type="Proteomes" id="UP000284706"/>
    </source>
</evidence>
<comment type="caution">
    <text evidence="2">The sequence shown here is derived from an EMBL/GenBank/DDBJ whole genome shotgun (WGS) entry which is preliminary data.</text>
</comment>
<dbReference type="SUPFAM" id="SSF144232">
    <property type="entry name" value="HIT/MYND zinc finger-like"/>
    <property type="match status" value="1"/>
</dbReference>
<gene>
    <name evidence="2" type="ORF">CVT26_012654</name>
</gene>
<dbReference type="OrthoDB" id="432970at2759"/>
<dbReference type="Pfam" id="PF24324">
    <property type="entry name" value="MYND_ZMYND11_ZMYD8"/>
    <property type="match status" value="1"/>
</dbReference>
<dbReference type="EMBL" id="NHYE01000525">
    <property type="protein sequence ID" value="PPR05064.1"/>
    <property type="molecule type" value="Genomic_DNA"/>
</dbReference>
<dbReference type="InParanoid" id="A0A409YPY5"/>
<dbReference type="AlphaFoldDB" id="A0A409YPY5"/>
<sequence length="242" mass="27763">MSSAHTPRILKGQAVYTREVFVHPFDVILYDIFHLRYCSKTCQKAHWENHRDICEHNRAHYNDVTLANDAGMKVADDISLCDMDTLLSKWVKHHAFTLLGAVIHGLDLPRDIKRSHSHIIRMRLALKPKVVKSWPEVAFNITIVHALEQSKARTMGYIWEESLDKLAKMRIDNEKAGRGTVAAIFMECEPLGLHVLPFGSLKDLEGIQSLGSIWQDILLDAVDRGNRTKRFYDRYCKLGEKS</sequence>
<reference evidence="2 3" key="1">
    <citation type="journal article" date="2018" name="Evol. Lett.">
        <title>Horizontal gene cluster transfer increased hallucinogenic mushroom diversity.</title>
        <authorList>
            <person name="Reynolds H.T."/>
            <person name="Vijayakumar V."/>
            <person name="Gluck-Thaler E."/>
            <person name="Korotkin H.B."/>
            <person name="Matheny P.B."/>
            <person name="Slot J.C."/>
        </authorList>
    </citation>
    <scope>NUCLEOTIDE SEQUENCE [LARGE SCALE GENOMIC DNA]</scope>
    <source>
        <strain evidence="2 3">SRW20</strain>
    </source>
</reference>
<dbReference type="GO" id="GO:0008270">
    <property type="term" value="F:zinc ion binding"/>
    <property type="evidence" value="ECO:0007669"/>
    <property type="project" value="UniProtKB-KW"/>
</dbReference>
<name>A0A409YPY5_9AGAR</name>
<proteinExistence type="predicted"/>
<protein>
    <recommendedName>
        <fullName evidence="1">ZMYND11/ZMYD8 MYND zinc finger domain-containing protein</fullName>
    </recommendedName>
</protein>
<dbReference type="InterPro" id="IPR057053">
    <property type="entry name" value="MYND_ZMYND11_ZMYD8"/>
</dbReference>
<accession>A0A409YPY5</accession>
<organism evidence="2 3">
    <name type="scientific">Gymnopilus dilepis</name>
    <dbReference type="NCBI Taxonomy" id="231916"/>
    <lineage>
        <taxon>Eukaryota</taxon>
        <taxon>Fungi</taxon>
        <taxon>Dikarya</taxon>
        <taxon>Basidiomycota</taxon>
        <taxon>Agaricomycotina</taxon>
        <taxon>Agaricomycetes</taxon>
        <taxon>Agaricomycetidae</taxon>
        <taxon>Agaricales</taxon>
        <taxon>Agaricineae</taxon>
        <taxon>Hymenogastraceae</taxon>
        <taxon>Gymnopilus</taxon>
    </lineage>
</organism>
<dbReference type="STRING" id="231916.A0A409YPY5"/>